<dbReference type="PANTHER" id="PTHR13408">
    <property type="entry name" value="DNA-DIRECTED RNA POLYMERASE III"/>
    <property type="match status" value="1"/>
</dbReference>
<keyword evidence="3" id="KW-0240">DNA-directed RNA polymerase</keyword>
<evidence type="ECO:0000256" key="1">
    <source>
        <dbReference type="ARBA" id="ARBA00004123"/>
    </source>
</evidence>
<accession>A0A7R8XIC0</accession>
<keyword evidence="10" id="KW-0539">Nucleus</keyword>
<evidence type="ECO:0000256" key="7">
    <source>
        <dbReference type="ARBA" id="ARBA00023128"/>
    </source>
</evidence>
<dbReference type="Pfam" id="PF05132">
    <property type="entry name" value="RNA_pol_Rpc4"/>
    <property type="match status" value="1"/>
</dbReference>
<feature type="compositionally biased region" description="Basic and acidic residues" evidence="11">
    <location>
        <begin position="127"/>
        <end position="153"/>
    </location>
</feature>
<reference evidence="12" key="1">
    <citation type="submission" date="2020-11" db="EMBL/GenBank/DDBJ databases">
        <authorList>
            <person name="Tran Van P."/>
        </authorList>
    </citation>
    <scope>NUCLEOTIDE SEQUENCE</scope>
</reference>
<dbReference type="Pfam" id="PF02937">
    <property type="entry name" value="COX6C"/>
    <property type="match status" value="1"/>
</dbReference>
<keyword evidence="8" id="KW-0472">Membrane</keyword>
<evidence type="ECO:0000256" key="3">
    <source>
        <dbReference type="ARBA" id="ARBA00022478"/>
    </source>
</evidence>
<dbReference type="InterPro" id="IPR034884">
    <property type="entry name" value="Cytochrome_c_oxidase_VIc/VIIs"/>
</dbReference>
<evidence type="ECO:0000256" key="10">
    <source>
        <dbReference type="ARBA" id="ARBA00023242"/>
    </source>
</evidence>
<dbReference type="GO" id="GO:0042797">
    <property type="term" value="P:tRNA transcription by RNA polymerase III"/>
    <property type="evidence" value="ECO:0007669"/>
    <property type="project" value="TreeGrafter"/>
</dbReference>
<dbReference type="PANTHER" id="PTHR13408:SF0">
    <property type="entry name" value="DNA-DIRECTED RNA POLYMERASE III SUBUNIT RPC4"/>
    <property type="match status" value="1"/>
</dbReference>
<protein>
    <submittedName>
        <fullName evidence="12">Uncharacterized protein</fullName>
    </submittedName>
</protein>
<evidence type="ECO:0000256" key="5">
    <source>
        <dbReference type="ARBA" id="ARBA00022792"/>
    </source>
</evidence>
<gene>
    <name evidence="12" type="ORF">DSTB1V02_LOCUS6403</name>
</gene>
<comment type="subcellular location">
    <subcellularLocation>
        <location evidence="2">Mitochondrion inner membrane</location>
    </subcellularLocation>
    <subcellularLocation>
        <location evidence="1">Nucleus</location>
    </subcellularLocation>
</comment>
<dbReference type="SUPFAM" id="SSF81415">
    <property type="entry name" value="Mitochondrial cytochrome c oxidase subunit VIc"/>
    <property type="match status" value="1"/>
</dbReference>
<keyword evidence="13" id="KW-1185">Reference proteome</keyword>
<sequence length="503" mass="55928">MRMADTAVQKVGKPQLRGLLQSYIKRHIMIGGVLAFASLAAWKVLVADDRKRKYDDFYENYDAEKDFERIRKLGHFRGALSRRGVPLTSSNRLPSFRPPRDLTLTPKVFSVSPGTKPKRVFTPNLPSRRDRSRPAEEPSRTPRERPGDRDGGRGRRGGTRGRGDGARGKGRGKPELIQTTGSVFGEGIAASGESVARRVNIKVEKDSPVPLMKSKLNLSDVKDLDKAEEDMMLRELLRDDFVDDPSATPDDKDVPVYLPMGQTVHVSQNGKTERDSGLLVFVARKNSGCLFKEESIKNERHPPVIKRERLEEEAEEEDVKGKKPLISSIEEPKAAEPALKRHSPELPPETSLLDLIQNPPSDFLFLQLPDSLPGLSLLSKEHRVKQAPGLTPGAKNETPGTSKEAMEDTEMRCTLKDLPEGQLGVLKVRKSGKADLVLQGHILHVEMGTQVGFLQDLAAVTLSEDEKSGDMNTLSRVRHRLVLAPDWESLLQSKDQAMDTSNR</sequence>
<evidence type="ECO:0000256" key="2">
    <source>
        <dbReference type="ARBA" id="ARBA00004273"/>
    </source>
</evidence>
<keyword evidence="7" id="KW-0496">Mitochondrion</keyword>
<evidence type="ECO:0000256" key="8">
    <source>
        <dbReference type="ARBA" id="ARBA00023136"/>
    </source>
</evidence>
<name>A0A7R8XIC0_9CRUS</name>
<evidence type="ECO:0000256" key="4">
    <source>
        <dbReference type="ARBA" id="ARBA00022692"/>
    </source>
</evidence>
<dbReference type="Gene3D" id="4.10.93.10">
    <property type="entry name" value="Mitochondrial cytochrome c oxidase subunit VIc/VIIs"/>
    <property type="match status" value="1"/>
</dbReference>
<dbReference type="EMBL" id="CAJPEV010001167">
    <property type="protein sequence ID" value="CAG0891133.1"/>
    <property type="molecule type" value="Genomic_DNA"/>
</dbReference>
<dbReference type="Proteomes" id="UP000677054">
    <property type="component" value="Unassembled WGS sequence"/>
</dbReference>
<organism evidence="12">
    <name type="scientific">Darwinula stevensoni</name>
    <dbReference type="NCBI Taxonomy" id="69355"/>
    <lineage>
        <taxon>Eukaryota</taxon>
        <taxon>Metazoa</taxon>
        <taxon>Ecdysozoa</taxon>
        <taxon>Arthropoda</taxon>
        <taxon>Crustacea</taxon>
        <taxon>Oligostraca</taxon>
        <taxon>Ostracoda</taxon>
        <taxon>Podocopa</taxon>
        <taxon>Podocopida</taxon>
        <taxon>Darwinulocopina</taxon>
        <taxon>Darwinuloidea</taxon>
        <taxon>Darwinulidae</taxon>
        <taxon>Darwinula</taxon>
    </lineage>
</organism>
<dbReference type="GO" id="GO:0005743">
    <property type="term" value="C:mitochondrial inner membrane"/>
    <property type="evidence" value="ECO:0007669"/>
    <property type="project" value="UniProtKB-SubCell"/>
</dbReference>
<dbReference type="OrthoDB" id="5836119at2759"/>
<evidence type="ECO:0000313" key="13">
    <source>
        <dbReference type="Proteomes" id="UP000677054"/>
    </source>
</evidence>
<evidence type="ECO:0000256" key="9">
    <source>
        <dbReference type="ARBA" id="ARBA00023163"/>
    </source>
</evidence>
<dbReference type="InterPro" id="IPR037169">
    <property type="entry name" value="Cytochrome_c_oxidase_VIc_sf"/>
</dbReference>
<dbReference type="GO" id="GO:0005666">
    <property type="term" value="C:RNA polymerase III complex"/>
    <property type="evidence" value="ECO:0007669"/>
    <property type="project" value="InterPro"/>
</dbReference>
<feature type="region of interest" description="Disordered" evidence="11">
    <location>
        <begin position="387"/>
        <end position="406"/>
    </location>
</feature>
<keyword evidence="6" id="KW-1133">Transmembrane helix</keyword>
<dbReference type="CDD" id="cd22901">
    <property type="entry name" value="CcO_VIc"/>
    <property type="match status" value="1"/>
</dbReference>
<evidence type="ECO:0000256" key="6">
    <source>
        <dbReference type="ARBA" id="ARBA00022989"/>
    </source>
</evidence>
<keyword evidence="5" id="KW-0999">Mitochondrion inner membrane</keyword>
<dbReference type="AlphaFoldDB" id="A0A7R8XIC0"/>
<dbReference type="InterPro" id="IPR007811">
    <property type="entry name" value="RPC4"/>
</dbReference>
<dbReference type="EMBL" id="LR900684">
    <property type="protein sequence ID" value="CAD7246555.1"/>
    <property type="molecule type" value="Genomic_DNA"/>
</dbReference>
<keyword evidence="4" id="KW-0812">Transmembrane</keyword>
<evidence type="ECO:0000313" key="12">
    <source>
        <dbReference type="EMBL" id="CAD7246555.1"/>
    </source>
</evidence>
<feature type="region of interest" description="Disordered" evidence="11">
    <location>
        <begin position="85"/>
        <end position="177"/>
    </location>
</feature>
<keyword evidence="9" id="KW-0804">Transcription</keyword>
<dbReference type="GO" id="GO:0003677">
    <property type="term" value="F:DNA binding"/>
    <property type="evidence" value="ECO:0007669"/>
    <property type="project" value="InterPro"/>
</dbReference>
<proteinExistence type="predicted"/>
<evidence type="ECO:0000256" key="11">
    <source>
        <dbReference type="SAM" id="MobiDB-lite"/>
    </source>
</evidence>